<keyword evidence="1" id="KW-0812">Transmembrane</keyword>
<keyword evidence="3" id="KW-1185">Reference proteome</keyword>
<evidence type="ECO:0000313" key="2">
    <source>
        <dbReference type="EMBL" id="PVV03058.1"/>
    </source>
</evidence>
<comment type="caution">
    <text evidence="2">The sequence shown here is derived from an EMBL/GenBank/DDBJ whole genome shotgun (WGS) entry which is preliminary data.</text>
</comment>
<protein>
    <submittedName>
        <fullName evidence="2">Uncharacterized protein</fullName>
    </submittedName>
</protein>
<dbReference type="Proteomes" id="UP000245609">
    <property type="component" value="Unassembled WGS sequence"/>
</dbReference>
<evidence type="ECO:0000256" key="1">
    <source>
        <dbReference type="SAM" id="Phobius"/>
    </source>
</evidence>
<keyword evidence="1" id="KW-0472">Membrane</keyword>
<name>A0A2T9ZEM6_9FUNG</name>
<feature type="transmembrane region" description="Helical" evidence="1">
    <location>
        <begin position="60"/>
        <end position="79"/>
    </location>
</feature>
<feature type="transmembrane region" description="Helical" evidence="1">
    <location>
        <begin position="33"/>
        <end position="54"/>
    </location>
</feature>
<proteinExistence type="predicted"/>
<keyword evidence="1" id="KW-1133">Transmembrane helix</keyword>
<organism evidence="2 3">
    <name type="scientific">Smittium megazygosporum</name>
    <dbReference type="NCBI Taxonomy" id="133381"/>
    <lineage>
        <taxon>Eukaryota</taxon>
        <taxon>Fungi</taxon>
        <taxon>Fungi incertae sedis</taxon>
        <taxon>Zoopagomycota</taxon>
        <taxon>Kickxellomycotina</taxon>
        <taxon>Harpellomycetes</taxon>
        <taxon>Harpellales</taxon>
        <taxon>Legeriomycetaceae</taxon>
        <taxon>Smittium</taxon>
    </lineage>
</organism>
<dbReference type="EMBL" id="MBFS01000283">
    <property type="protein sequence ID" value="PVV03058.1"/>
    <property type="molecule type" value="Genomic_DNA"/>
</dbReference>
<accession>A0A2T9ZEM6</accession>
<reference evidence="2 3" key="1">
    <citation type="journal article" date="2018" name="MBio">
        <title>Comparative Genomics Reveals the Core Gene Toolbox for the Fungus-Insect Symbiosis.</title>
        <authorList>
            <person name="Wang Y."/>
            <person name="Stata M."/>
            <person name="Wang W."/>
            <person name="Stajich J.E."/>
            <person name="White M.M."/>
            <person name="Moncalvo J.M."/>
        </authorList>
    </citation>
    <scope>NUCLEOTIDE SEQUENCE [LARGE SCALE GENOMIC DNA]</scope>
    <source>
        <strain evidence="2 3">SC-DP-2</strain>
    </source>
</reference>
<sequence length="248" mass="27919">MPRAQFFSFRDSQEYNLNRNAEVIYQIPHEKEILGFQTFAMTVAASPIILVPTICASLDYYVGASILTVVASFIPLSFIKLWTRNLVQKVWVLPEEQQFEAGRVNSSSRTSDGTKTLTANSKRFPKKSILALAEKPRQLEDYLKGSFSKPIFYISSFKFFGSSKITKVSLADISVETIQNQPNGKPPTMIKLQLNPKTSGSASKDHVYLLVEMVHRSPILQTILKSINLQTYKTLNKDSSDSSHKFKA</sequence>
<gene>
    <name evidence="2" type="ORF">BB560_002477</name>
</gene>
<dbReference type="AlphaFoldDB" id="A0A2T9ZEM6"/>
<evidence type="ECO:0000313" key="3">
    <source>
        <dbReference type="Proteomes" id="UP000245609"/>
    </source>
</evidence>